<keyword evidence="2" id="KW-0812">Transmembrane</keyword>
<protein>
    <submittedName>
        <fullName evidence="3">Uncharacterized protein</fullName>
    </submittedName>
</protein>
<dbReference type="Proteomes" id="UP000011863">
    <property type="component" value="Chromosome"/>
</dbReference>
<evidence type="ECO:0000313" key="4">
    <source>
        <dbReference type="Proteomes" id="UP000011863"/>
    </source>
</evidence>
<name>A0A6C7DVW2_ILUCY</name>
<accession>A0A6C7DVW2</accession>
<feature type="transmembrane region" description="Helical" evidence="2">
    <location>
        <begin position="66"/>
        <end position="86"/>
    </location>
</feature>
<keyword evidence="2" id="KW-1133">Transmembrane helix</keyword>
<dbReference type="EMBL" id="AP012057">
    <property type="protein sequence ID" value="BAN00804.1"/>
    <property type="molecule type" value="Genomic_DNA"/>
</dbReference>
<proteinExistence type="predicted"/>
<keyword evidence="4" id="KW-1185">Reference proteome</keyword>
<dbReference type="RefSeq" id="WP_015440052.1">
    <property type="nucleotide sequence ID" value="NC_020520.1"/>
</dbReference>
<gene>
    <name evidence="3" type="ORF">YM304_04900</name>
</gene>
<dbReference type="KEGG" id="aym:YM304_04900"/>
<reference evidence="3 4" key="1">
    <citation type="journal article" date="2013" name="Int. J. Syst. Evol. Microbiol.">
        <title>Ilumatobacter nonamiense sp. nov. and Ilumatobacter coccineum sp. nov., isolated from seashore sand.</title>
        <authorList>
            <person name="Matsumoto A."/>
            <person name="Kasai H."/>
            <person name="Matsuo Y."/>
            <person name="Shizuri Y."/>
            <person name="Ichikawa N."/>
            <person name="Fujita N."/>
            <person name="Omura S."/>
            <person name="Takahashi Y."/>
        </authorList>
    </citation>
    <scope>NUCLEOTIDE SEQUENCE [LARGE SCALE GENOMIC DNA]</scope>
    <source>
        <strain evidence="4">NBRC 103263 / KCTC 29153 / YM16-304</strain>
    </source>
</reference>
<feature type="region of interest" description="Disordered" evidence="1">
    <location>
        <begin position="106"/>
        <end position="169"/>
    </location>
</feature>
<evidence type="ECO:0000256" key="2">
    <source>
        <dbReference type="SAM" id="Phobius"/>
    </source>
</evidence>
<keyword evidence="2" id="KW-0472">Membrane</keyword>
<sequence>MSDPRNPIDPGNLGNSSGDPIDARLRQLVADASADAPPAPDPATFVPGTPGAVRSLDTARQRRRRWLTGGAIGLTAAAAAVTFLVFDNEPTDTLVPATVPITEPLLVPETTVPGPTDSTVPELAPTTAPEQQPSDTDDTQPEPTAAPSTTDEPADADGEPTRVAITPTATSREVYDFDFATTTDVGEVLHTARYRTSDRQHAVYIRSTAGEGEPEGDPALATLPSGRAVYDANSSEGCSDLTCAVWVPWDESTTVSIQWMARPGSDESTADPDELLARLVDVAGQLVDGAERVPFFRPAVTTGGPTISSDGIIVADASGIVARDSWDGERQLTTQPAGSAVGLPDGRVIATTGTGRGLPGELRILDPRAESDAELDQLWVDGVPDDGSARIVLMDAATVDGVSTILYQVVTGSCSGGQDGTFECDGVLEVATIPAIDAELAVDRRVVRDLGSVWEKSIAVDLNDGQSLPDISGVVYDLVIATPYFDSLEDDWIDLSSSYEAAYSEATVHIGMRDGYLVDYIDEPDFDQPDNPMVRISDRVGDAETDFSIDGLLPITGFTEEPGPVLDLVSNIWRGSTFGAEGTVWIETYENAEPSDDPELRVTTLFIEVDLDGNEVSRIATGQNADFPAALTTTNS</sequence>
<evidence type="ECO:0000256" key="1">
    <source>
        <dbReference type="SAM" id="MobiDB-lite"/>
    </source>
</evidence>
<feature type="region of interest" description="Disordered" evidence="1">
    <location>
        <begin position="1"/>
        <end position="59"/>
    </location>
</feature>
<dbReference type="AlphaFoldDB" id="A0A6C7DVW2"/>
<organism evidence="3 4">
    <name type="scientific">Ilumatobacter coccineus (strain NBRC 103263 / KCTC 29153 / YM16-304)</name>
    <dbReference type="NCBI Taxonomy" id="1313172"/>
    <lineage>
        <taxon>Bacteria</taxon>
        <taxon>Bacillati</taxon>
        <taxon>Actinomycetota</taxon>
        <taxon>Acidimicrobiia</taxon>
        <taxon>Acidimicrobiales</taxon>
        <taxon>Ilumatobacteraceae</taxon>
        <taxon>Ilumatobacter</taxon>
    </lineage>
</organism>
<evidence type="ECO:0000313" key="3">
    <source>
        <dbReference type="EMBL" id="BAN00804.1"/>
    </source>
</evidence>